<dbReference type="AlphaFoldDB" id="A0A5M9JVT1"/>
<keyword evidence="2" id="KW-1185">Reference proteome</keyword>
<comment type="caution">
    <text evidence="1">The sequence shown here is derived from an EMBL/GenBank/DDBJ whole genome shotgun (WGS) entry which is preliminary data.</text>
</comment>
<sequence length="227" mass="25971">MEVHFSIVLASQQFQGPASITRVVSCSKFALPQSERTSKRLSSHRRVTSRFVLHPRSSLTLPIYLTIKKDRPFPVKVHCIRASIRSPIHPSYHPRTQPFLHPLGSPLSLTHLPFPSLPFPSQSSHHPHQNHYPSLCSHNPNCQRNSKGFAFLHSREFFEENKNKKTHGFKDGIGNATRYDITPHCCTTQPQQERRGKNVKLEVPYHMYPSINIPCILKSPNQMKSLT</sequence>
<evidence type="ECO:0000313" key="2">
    <source>
        <dbReference type="Proteomes" id="UP000322873"/>
    </source>
</evidence>
<protein>
    <submittedName>
        <fullName evidence="1">Uncharacterized protein</fullName>
    </submittedName>
</protein>
<organism evidence="1 2">
    <name type="scientific">Monilinia fructicola</name>
    <name type="common">Brown rot fungus</name>
    <name type="synonym">Ciboria fructicola</name>
    <dbReference type="NCBI Taxonomy" id="38448"/>
    <lineage>
        <taxon>Eukaryota</taxon>
        <taxon>Fungi</taxon>
        <taxon>Dikarya</taxon>
        <taxon>Ascomycota</taxon>
        <taxon>Pezizomycotina</taxon>
        <taxon>Leotiomycetes</taxon>
        <taxon>Helotiales</taxon>
        <taxon>Sclerotiniaceae</taxon>
        <taxon>Monilinia</taxon>
    </lineage>
</organism>
<dbReference type="Proteomes" id="UP000322873">
    <property type="component" value="Unassembled WGS sequence"/>
</dbReference>
<dbReference type="EMBL" id="VICG01000004">
    <property type="protein sequence ID" value="KAA8573301.1"/>
    <property type="molecule type" value="Genomic_DNA"/>
</dbReference>
<evidence type="ECO:0000313" key="1">
    <source>
        <dbReference type="EMBL" id="KAA8573301.1"/>
    </source>
</evidence>
<proteinExistence type="predicted"/>
<name>A0A5M9JVT1_MONFR</name>
<gene>
    <name evidence="1" type="ORF">EYC84_003789</name>
</gene>
<accession>A0A5M9JVT1</accession>
<reference evidence="1 2" key="1">
    <citation type="submission" date="2019-06" db="EMBL/GenBank/DDBJ databases">
        <title>Genome Sequence of the Brown Rot Fungal Pathogen Monilinia fructicola.</title>
        <authorList>
            <person name="De Miccolis Angelini R.M."/>
            <person name="Landi L."/>
            <person name="Abate D."/>
            <person name="Pollastro S."/>
            <person name="Romanazzi G."/>
            <person name="Faretra F."/>
        </authorList>
    </citation>
    <scope>NUCLEOTIDE SEQUENCE [LARGE SCALE GENOMIC DNA]</scope>
    <source>
        <strain evidence="1 2">Mfrc123</strain>
    </source>
</reference>